<dbReference type="InterPro" id="IPR000608">
    <property type="entry name" value="UBC"/>
</dbReference>
<feature type="coiled-coil region" evidence="12">
    <location>
        <begin position="440"/>
        <end position="467"/>
    </location>
</feature>
<protein>
    <recommendedName>
        <fullName evidence="3">E2 ubiquitin-conjugating enzyme</fullName>
        <ecNumber evidence="3">2.3.2.23</ecNumber>
    </recommendedName>
</protein>
<feature type="domain" description="UBC core" evidence="14">
    <location>
        <begin position="41"/>
        <end position="187"/>
    </location>
</feature>
<evidence type="ECO:0000256" key="4">
    <source>
        <dbReference type="ARBA" id="ARBA00022679"/>
    </source>
</evidence>
<keyword evidence="11" id="KW-0539">Nucleus</keyword>
<dbReference type="Pfam" id="PF07544">
    <property type="entry name" value="Med9"/>
    <property type="match status" value="1"/>
</dbReference>
<evidence type="ECO:0000256" key="6">
    <source>
        <dbReference type="ARBA" id="ARBA00022786"/>
    </source>
</evidence>
<comment type="subcellular location">
    <subcellularLocation>
        <location evidence="1">Nucleus</location>
    </subcellularLocation>
</comment>
<feature type="region of interest" description="Disordered" evidence="13">
    <location>
        <begin position="260"/>
        <end position="342"/>
    </location>
</feature>
<reference evidence="15 16" key="1">
    <citation type="journal article" date="2018" name="Evol. Lett.">
        <title>Horizontal gene cluster transfer increased hallucinogenic mushroom diversity.</title>
        <authorList>
            <person name="Reynolds H.T."/>
            <person name="Vijayakumar V."/>
            <person name="Gluck-Thaler E."/>
            <person name="Korotkin H.B."/>
            <person name="Matheny P.B."/>
            <person name="Slot J.C."/>
        </authorList>
    </citation>
    <scope>NUCLEOTIDE SEQUENCE [LARGE SCALE GENOMIC DNA]</scope>
    <source>
        <strain evidence="15 16">SRW20</strain>
    </source>
</reference>
<evidence type="ECO:0000313" key="16">
    <source>
        <dbReference type="Proteomes" id="UP000284706"/>
    </source>
</evidence>
<dbReference type="EC" id="2.3.2.23" evidence="3"/>
<dbReference type="Pfam" id="PF00179">
    <property type="entry name" value="UQ_con"/>
    <property type="match status" value="1"/>
</dbReference>
<dbReference type="AlphaFoldDB" id="A0A409XX99"/>
<evidence type="ECO:0000256" key="1">
    <source>
        <dbReference type="ARBA" id="ARBA00004123"/>
    </source>
</evidence>
<name>A0A409XX99_9AGAR</name>
<evidence type="ECO:0000259" key="14">
    <source>
        <dbReference type="PROSITE" id="PS50127"/>
    </source>
</evidence>
<gene>
    <name evidence="15" type="ORF">CVT26_008243</name>
</gene>
<dbReference type="STRING" id="231916.A0A409XX99"/>
<evidence type="ECO:0000256" key="9">
    <source>
        <dbReference type="ARBA" id="ARBA00023159"/>
    </source>
</evidence>
<accession>A0A409XX99</accession>
<keyword evidence="10" id="KW-0804">Transcription</keyword>
<dbReference type="OrthoDB" id="7851174at2759"/>
<comment type="caution">
    <text evidence="15">The sequence shown here is derived from an EMBL/GenBank/DDBJ whole genome shotgun (WGS) entry which is preliminary data.</text>
</comment>
<evidence type="ECO:0000256" key="3">
    <source>
        <dbReference type="ARBA" id="ARBA00012486"/>
    </source>
</evidence>
<dbReference type="EMBL" id="NHYE01001427">
    <property type="protein sequence ID" value="PPQ95397.1"/>
    <property type="molecule type" value="Genomic_DNA"/>
</dbReference>
<keyword evidence="5" id="KW-0547">Nucleotide-binding</keyword>
<evidence type="ECO:0000313" key="15">
    <source>
        <dbReference type="EMBL" id="PPQ95397.1"/>
    </source>
</evidence>
<feature type="region of interest" description="Disordered" evidence="13">
    <location>
        <begin position="171"/>
        <end position="245"/>
    </location>
</feature>
<dbReference type="PANTHER" id="PTHR24068">
    <property type="entry name" value="UBIQUITIN-CONJUGATING ENZYME E2"/>
    <property type="match status" value="1"/>
</dbReference>
<keyword evidence="16" id="KW-1185">Reference proteome</keyword>
<evidence type="ECO:0000256" key="13">
    <source>
        <dbReference type="SAM" id="MobiDB-lite"/>
    </source>
</evidence>
<evidence type="ECO:0000256" key="12">
    <source>
        <dbReference type="SAM" id="Coils"/>
    </source>
</evidence>
<dbReference type="SMART" id="SM00212">
    <property type="entry name" value="UBCc"/>
    <property type="match status" value="1"/>
</dbReference>
<keyword evidence="9" id="KW-0010">Activator</keyword>
<dbReference type="GO" id="GO:0061631">
    <property type="term" value="F:ubiquitin conjugating enzyme activity"/>
    <property type="evidence" value="ECO:0007669"/>
    <property type="project" value="UniProtKB-EC"/>
</dbReference>
<keyword evidence="8" id="KW-0805">Transcription regulation</keyword>
<evidence type="ECO:0000256" key="5">
    <source>
        <dbReference type="ARBA" id="ARBA00022741"/>
    </source>
</evidence>
<evidence type="ECO:0000256" key="10">
    <source>
        <dbReference type="ARBA" id="ARBA00023163"/>
    </source>
</evidence>
<keyword evidence="7" id="KW-0067">ATP-binding</keyword>
<sequence>MPPGISSAHGPYFAFACHFDSGSLLFALCFLCTGGRRRLQMTMKRITREIADLKKEDLGPMSLEPVEGNLSMWKGRIPGPQGSVYEGGVFDVEIVLPADYPFSAPKVVFKTRIYHMNISESGNICIDILKQNWSPALSLFKVMLSLSSLLTDPNPRDPLVPSIATQYVRNRKQHDDTARQWTASFATPKPPPPVITIPSDDNVPVPASARAASNRAKGKKRADAGPPDGNAAAGSSRAGGSHTSTPAAELEVIDISDEDGGAAAASSKGKGKKRKRGEGATNGIVPGEVVDLVDSDDEGASGAGGASEGGAPPPKRTRATARKAGPGRSSLGSGSGSARTNDEVIVIEDDDEVSGFGLRMSSTTNSAPAALGTTANVFPVSLYEDLLPKLVAILKLTQQTEGISNPQAKQALLQATNNFKNAVAQAKEFAVTLPGGELRIDEQEDVIQMLETLKERKRAQLAEFAARKIASSSSSAYDSKMEIDSVASTPAQSDG</sequence>
<keyword evidence="4" id="KW-0808">Transferase</keyword>
<proteinExistence type="inferred from homology"/>
<dbReference type="InterPro" id="IPR011425">
    <property type="entry name" value="Med9"/>
</dbReference>
<dbReference type="GO" id="GO:0005524">
    <property type="term" value="F:ATP binding"/>
    <property type="evidence" value="ECO:0007669"/>
    <property type="project" value="UniProtKB-KW"/>
</dbReference>
<evidence type="ECO:0000256" key="8">
    <source>
        <dbReference type="ARBA" id="ARBA00023015"/>
    </source>
</evidence>
<evidence type="ECO:0000256" key="7">
    <source>
        <dbReference type="ARBA" id="ARBA00022840"/>
    </source>
</evidence>
<feature type="compositionally biased region" description="Low complexity" evidence="13">
    <location>
        <begin position="224"/>
        <end position="244"/>
    </location>
</feature>
<dbReference type="Gene3D" id="3.10.110.10">
    <property type="entry name" value="Ubiquitin Conjugating Enzyme"/>
    <property type="match status" value="1"/>
</dbReference>
<feature type="compositionally biased region" description="Polar residues" evidence="13">
    <location>
        <begin position="486"/>
        <end position="495"/>
    </location>
</feature>
<dbReference type="InterPro" id="IPR016135">
    <property type="entry name" value="UBQ-conjugating_enzyme/RWD"/>
</dbReference>
<feature type="region of interest" description="Disordered" evidence="13">
    <location>
        <begin position="470"/>
        <end position="495"/>
    </location>
</feature>
<dbReference type="PROSITE" id="PS50127">
    <property type="entry name" value="UBC_2"/>
    <property type="match status" value="1"/>
</dbReference>
<dbReference type="Proteomes" id="UP000284706">
    <property type="component" value="Unassembled WGS sequence"/>
</dbReference>
<comment type="similarity">
    <text evidence="2">Belongs to the Mediator complex subunit 9 family.</text>
</comment>
<dbReference type="GO" id="GO:0016592">
    <property type="term" value="C:mediator complex"/>
    <property type="evidence" value="ECO:0007669"/>
    <property type="project" value="InterPro"/>
</dbReference>
<organism evidence="15 16">
    <name type="scientific">Gymnopilus dilepis</name>
    <dbReference type="NCBI Taxonomy" id="231916"/>
    <lineage>
        <taxon>Eukaryota</taxon>
        <taxon>Fungi</taxon>
        <taxon>Dikarya</taxon>
        <taxon>Basidiomycota</taxon>
        <taxon>Agaricomycotina</taxon>
        <taxon>Agaricomycetes</taxon>
        <taxon>Agaricomycetidae</taxon>
        <taxon>Agaricales</taxon>
        <taxon>Agaricineae</taxon>
        <taxon>Hymenogastraceae</taxon>
        <taxon>Gymnopilus</taxon>
    </lineage>
</organism>
<keyword evidence="6" id="KW-0833">Ubl conjugation pathway</keyword>
<evidence type="ECO:0000256" key="2">
    <source>
        <dbReference type="ARBA" id="ARBA00008089"/>
    </source>
</evidence>
<evidence type="ECO:0000256" key="11">
    <source>
        <dbReference type="ARBA" id="ARBA00023242"/>
    </source>
</evidence>
<dbReference type="InParanoid" id="A0A409XX99"/>
<dbReference type="SUPFAM" id="SSF54495">
    <property type="entry name" value="UBC-like"/>
    <property type="match status" value="1"/>
</dbReference>
<dbReference type="FunFam" id="3.10.110.10:FF:000060">
    <property type="entry name" value="Ubiquitin conjugating enzyme (UbcB)"/>
    <property type="match status" value="1"/>
</dbReference>
<keyword evidence="12" id="KW-0175">Coiled coil</keyword>
<dbReference type="GO" id="GO:0003712">
    <property type="term" value="F:transcription coregulator activity"/>
    <property type="evidence" value="ECO:0007669"/>
    <property type="project" value="InterPro"/>
</dbReference>
<dbReference type="GO" id="GO:0006357">
    <property type="term" value="P:regulation of transcription by RNA polymerase II"/>
    <property type="evidence" value="ECO:0007669"/>
    <property type="project" value="InterPro"/>
</dbReference>